<dbReference type="AlphaFoldDB" id="A0AAJ6B8E9"/>
<dbReference type="Proteomes" id="UP001214530">
    <property type="component" value="Chromosome"/>
</dbReference>
<feature type="transmembrane region" description="Helical" evidence="1">
    <location>
        <begin position="14"/>
        <end position="34"/>
    </location>
</feature>
<gene>
    <name evidence="2" type="ORF">P0Y49_09195</name>
</gene>
<protein>
    <submittedName>
        <fullName evidence="2">Uncharacterized protein</fullName>
    </submittedName>
</protein>
<keyword evidence="1" id="KW-0472">Membrane</keyword>
<keyword evidence="1" id="KW-0812">Transmembrane</keyword>
<evidence type="ECO:0000313" key="2">
    <source>
        <dbReference type="EMBL" id="WEK21315.1"/>
    </source>
</evidence>
<evidence type="ECO:0000256" key="1">
    <source>
        <dbReference type="SAM" id="Phobius"/>
    </source>
</evidence>
<accession>A0AAJ6B8E9</accession>
<proteinExistence type="predicted"/>
<reference evidence="2" key="1">
    <citation type="submission" date="2023-03" db="EMBL/GenBank/DDBJ databases">
        <title>Andean soil-derived lignocellulolytic bacterial consortium as a source of novel taxa and putative plastic-active enzymes.</title>
        <authorList>
            <person name="Diaz-Garcia L."/>
            <person name="Chuvochina M."/>
            <person name="Feuerriegel G."/>
            <person name="Bunk B."/>
            <person name="Sproer C."/>
            <person name="Streit W.R."/>
            <person name="Rodriguez L.M."/>
            <person name="Overmann J."/>
            <person name="Jimenez D.J."/>
        </authorList>
    </citation>
    <scope>NUCLEOTIDE SEQUENCE</scope>
    <source>
        <strain evidence="2">MAG 3858</strain>
    </source>
</reference>
<dbReference type="EMBL" id="CP119313">
    <property type="protein sequence ID" value="WEK21315.1"/>
    <property type="molecule type" value="Genomic_DNA"/>
</dbReference>
<evidence type="ECO:0000313" key="3">
    <source>
        <dbReference type="Proteomes" id="UP001214530"/>
    </source>
</evidence>
<sequence>MEKSFNPQNFVFDVLFFGTAVLLLFAGFILLIVITAHKRFRKADVESIEMRLVNMQLNEMLESLLYQINSLQVESIDTALEREAYLARYLDDVFVLFRMVDNFALVKLENTKDWEKTCTNMYISLDEELQKLKQSTFFIKNLDLPLQQLISSYIEIINKSSRNQIDCIVKTSSIISSQSKKDIFSLLQILTLLSGKSKSYQVKIEEIGYNLIIRLEGNIVSEDVDTQLLIKRLQLIGNVNNVIVVNLSMLDNGIIEVNLPMTAAGVEVQD</sequence>
<organism evidence="2 3">
    <name type="scientific">Candidatus Pedobacter colombiensis</name>
    <dbReference type="NCBI Taxonomy" id="3121371"/>
    <lineage>
        <taxon>Bacteria</taxon>
        <taxon>Pseudomonadati</taxon>
        <taxon>Bacteroidota</taxon>
        <taxon>Sphingobacteriia</taxon>
        <taxon>Sphingobacteriales</taxon>
        <taxon>Sphingobacteriaceae</taxon>
        <taxon>Pedobacter</taxon>
    </lineage>
</organism>
<keyword evidence="1" id="KW-1133">Transmembrane helix</keyword>
<name>A0AAJ6B8E9_9SPHI</name>